<accession>A0ABV6RMC1</accession>
<keyword evidence="2" id="KW-0645">Protease</keyword>
<dbReference type="InterPro" id="IPR038765">
    <property type="entry name" value="Papain-like_cys_pep_sf"/>
</dbReference>
<evidence type="ECO:0000256" key="4">
    <source>
        <dbReference type="ARBA" id="ARBA00022807"/>
    </source>
</evidence>
<evidence type="ECO:0000256" key="3">
    <source>
        <dbReference type="ARBA" id="ARBA00022801"/>
    </source>
</evidence>
<name>A0ABV6RMC1_9GAMM</name>
<evidence type="ECO:0000313" key="7">
    <source>
        <dbReference type="Proteomes" id="UP001589896"/>
    </source>
</evidence>
<dbReference type="RefSeq" id="WP_386666153.1">
    <property type="nucleotide sequence ID" value="NZ_JBHLTG010000001.1"/>
</dbReference>
<keyword evidence="7" id="KW-1185">Reference proteome</keyword>
<dbReference type="EMBL" id="JBHLTG010000001">
    <property type="protein sequence ID" value="MFC0677532.1"/>
    <property type="molecule type" value="Genomic_DNA"/>
</dbReference>
<dbReference type="Gene3D" id="3.90.1720.10">
    <property type="entry name" value="endopeptidase domain like (from Nostoc punctiforme)"/>
    <property type="match status" value="1"/>
</dbReference>
<keyword evidence="4" id="KW-0788">Thiol protease</keyword>
<evidence type="ECO:0000259" key="5">
    <source>
        <dbReference type="PROSITE" id="PS51935"/>
    </source>
</evidence>
<proteinExistence type="inferred from homology"/>
<feature type="domain" description="NlpC/P60" evidence="5">
    <location>
        <begin position="1"/>
        <end position="126"/>
    </location>
</feature>
<dbReference type="PROSITE" id="PS51935">
    <property type="entry name" value="NLPC_P60"/>
    <property type="match status" value="1"/>
</dbReference>
<evidence type="ECO:0000256" key="2">
    <source>
        <dbReference type="ARBA" id="ARBA00022670"/>
    </source>
</evidence>
<sequence length="129" mass="14416">MGVPFVHQGRTRRGLDCIGLLELALHDAGMGHYAAHPANRTDYGRDPHRGLLEQRLREIFGEPVADMRPGDVVALRYAGPIRHVGLIGDHQHGLSLIHTDSHLGRVTEHRIDDRWATRIALVFRPEVSA</sequence>
<dbReference type="Proteomes" id="UP001589896">
    <property type="component" value="Unassembled WGS sequence"/>
</dbReference>
<dbReference type="InterPro" id="IPR000064">
    <property type="entry name" value="NLP_P60_dom"/>
</dbReference>
<protein>
    <submittedName>
        <fullName evidence="6">NlpC/P60 family protein</fullName>
    </submittedName>
</protein>
<comment type="similarity">
    <text evidence="1">Belongs to the peptidase C40 family.</text>
</comment>
<dbReference type="Pfam" id="PF00877">
    <property type="entry name" value="NLPC_P60"/>
    <property type="match status" value="1"/>
</dbReference>
<comment type="caution">
    <text evidence="6">The sequence shown here is derived from an EMBL/GenBank/DDBJ whole genome shotgun (WGS) entry which is preliminary data.</text>
</comment>
<evidence type="ECO:0000256" key="1">
    <source>
        <dbReference type="ARBA" id="ARBA00007074"/>
    </source>
</evidence>
<organism evidence="6 7">
    <name type="scientific">Lysobacter korlensis</name>
    <dbReference type="NCBI Taxonomy" id="553636"/>
    <lineage>
        <taxon>Bacteria</taxon>
        <taxon>Pseudomonadati</taxon>
        <taxon>Pseudomonadota</taxon>
        <taxon>Gammaproteobacteria</taxon>
        <taxon>Lysobacterales</taxon>
        <taxon>Lysobacteraceae</taxon>
        <taxon>Lysobacter</taxon>
    </lineage>
</organism>
<dbReference type="SUPFAM" id="SSF54001">
    <property type="entry name" value="Cysteine proteinases"/>
    <property type="match status" value="1"/>
</dbReference>
<keyword evidence="3" id="KW-0378">Hydrolase</keyword>
<gene>
    <name evidence="6" type="ORF">ACFFGH_06665</name>
</gene>
<evidence type="ECO:0000313" key="6">
    <source>
        <dbReference type="EMBL" id="MFC0677532.1"/>
    </source>
</evidence>
<reference evidence="6 7" key="1">
    <citation type="submission" date="2024-09" db="EMBL/GenBank/DDBJ databases">
        <authorList>
            <person name="Sun Q."/>
            <person name="Mori K."/>
        </authorList>
    </citation>
    <scope>NUCLEOTIDE SEQUENCE [LARGE SCALE GENOMIC DNA]</scope>
    <source>
        <strain evidence="6 7">KCTC 23076</strain>
    </source>
</reference>